<keyword evidence="2 6" id="KW-0813">Transport</keyword>
<evidence type="ECO:0000256" key="4">
    <source>
        <dbReference type="ARBA" id="ARBA00022989"/>
    </source>
</evidence>
<name>A0ABD2GGY1_PAGBO</name>
<dbReference type="SUPFAM" id="SSF118215">
    <property type="entry name" value="Proton glutamate symport protein"/>
    <property type="match status" value="1"/>
</dbReference>
<dbReference type="Proteomes" id="UP001619887">
    <property type="component" value="Unassembled WGS sequence"/>
</dbReference>
<dbReference type="EMBL" id="JBIYXZ010002078">
    <property type="protein sequence ID" value="KAL3053234.1"/>
    <property type="molecule type" value="Genomic_DNA"/>
</dbReference>
<gene>
    <name evidence="7" type="ORF">OYC64_005718</name>
</gene>
<dbReference type="GO" id="GO:0016020">
    <property type="term" value="C:membrane"/>
    <property type="evidence" value="ECO:0007669"/>
    <property type="project" value="UniProtKB-SubCell"/>
</dbReference>
<reference evidence="7 8" key="1">
    <citation type="journal article" date="2022" name="G3 (Bethesda)">
        <title>Evaluating Illumina-, Nanopore-, and PacBio-based genome assembly strategies with the bald notothen, Trematomus borchgrevinki.</title>
        <authorList>
            <person name="Rayamajhi N."/>
            <person name="Cheng C.C."/>
            <person name="Catchen J.M."/>
        </authorList>
    </citation>
    <scope>NUCLEOTIDE SEQUENCE [LARGE SCALE GENOMIC DNA]</scope>
    <source>
        <strain evidence="7">AGRC-2024</strain>
    </source>
</reference>
<dbReference type="AlphaFoldDB" id="A0ABD2GGY1"/>
<sequence>MDHRIARFMLPIGTNVNMDGTALYEVIAAVFIAQLNDIHLDVSQLITLAVMSAVASLRAAAIPARGAVSTIFVLSAVGLPVREVSMLIAVEWLLDRFNTLVNVLGDCVGLAMIHHLSEKDLAEMDHAHEERAAEAAAEDHLSSVESQYAMSEIE</sequence>
<dbReference type="InterPro" id="IPR050746">
    <property type="entry name" value="DAACS"/>
</dbReference>
<dbReference type="Gene3D" id="1.10.3860.10">
    <property type="entry name" value="Sodium:dicarboxylate symporter"/>
    <property type="match status" value="1"/>
</dbReference>
<dbReference type="InterPro" id="IPR036458">
    <property type="entry name" value="Na:dicarbo_symporter_sf"/>
</dbReference>
<evidence type="ECO:0000256" key="1">
    <source>
        <dbReference type="ARBA" id="ARBA00004141"/>
    </source>
</evidence>
<evidence type="ECO:0000256" key="2">
    <source>
        <dbReference type="ARBA" id="ARBA00022448"/>
    </source>
</evidence>
<comment type="caution">
    <text evidence="7">The sequence shown here is derived from an EMBL/GenBank/DDBJ whole genome shotgun (WGS) entry which is preliminary data.</text>
</comment>
<evidence type="ECO:0000256" key="3">
    <source>
        <dbReference type="ARBA" id="ARBA00022692"/>
    </source>
</evidence>
<evidence type="ECO:0000313" key="7">
    <source>
        <dbReference type="EMBL" id="KAL3053234.1"/>
    </source>
</evidence>
<dbReference type="InterPro" id="IPR001991">
    <property type="entry name" value="Na-dicarboxylate_symporter"/>
</dbReference>
<comment type="similarity">
    <text evidence="6">Belongs to the dicarboxylate/amino acid:cation symporter (DAACS) (TC 2.A.23) family.</text>
</comment>
<keyword evidence="6" id="KW-0769">Symport</keyword>
<protein>
    <recommendedName>
        <fullName evidence="6">Amino acid transporter</fullName>
    </recommendedName>
</protein>
<dbReference type="Pfam" id="PF00375">
    <property type="entry name" value="SDF"/>
    <property type="match status" value="1"/>
</dbReference>
<evidence type="ECO:0000256" key="5">
    <source>
        <dbReference type="ARBA" id="ARBA00023136"/>
    </source>
</evidence>
<organism evidence="7 8">
    <name type="scientific">Pagothenia borchgrevinki</name>
    <name type="common">Bald rockcod</name>
    <name type="synonym">Trematomus borchgrevinki</name>
    <dbReference type="NCBI Taxonomy" id="8213"/>
    <lineage>
        <taxon>Eukaryota</taxon>
        <taxon>Metazoa</taxon>
        <taxon>Chordata</taxon>
        <taxon>Craniata</taxon>
        <taxon>Vertebrata</taxon>
        <taxon>Euteleostomi</taxon>
        <taxon>Actinopterygii</taxon>
        <taxon>Neopterygii</taxon>
        <taxon>Teleostei</taxon>
        <taxon>Neoteleostei</taxon>
        <taxon>Acanthomorphata</taxon>
        <taxon>Eupercaria</taxon>
        <taxon>Perciformes</taxon>
        <taxon>Notothenioidei</taxon>
        <taxon>Nototheniidae</taxon>
        <taxon>Pagothenia</taxon>
    </lineage>
</organism>
<evidence type="ECO:0000256" key="6">
    <source>
        <dbReference type="RuleBase" id="RU361216"/>
    </source>
</evidence>
<reference evidence="7 8" key="2">
    <citation type="journal article" date="2024" name="G3 (Bethesda)">
        <title>The genome of the cryopelagic Antarctic bald notothen, Trematomus borchgrevinki.</title>
        <authorList>
            <person name="Rayamajhi N."/>
            <person name="Rivera-Colon A.G."/>
            <person name="Minhas B.F."/>
            <person name="Cheng C.C."/>
            <person name="Catchen J.M."/>
        </authorList>
    </citation>
    <scope>NUCLEOTIDE SEQUENCE [LARGE SCALE GENOMIC DNA]</scope>
    <source>
        <strain evidence="7">AGRC-2024</strain>
    </source>
</reference>
<keyword evidence="5" id="KW-0472">Membrane</keyword>
<keyword evidence="8" id="KW-1185">Reference proteome</keyword>
<proteinExistence type="inferred from homology"/>
<evidence type="ECO:0000313" key="8">
    <source>
        <dbReference type="Proteomes" id="UP001619887"/>
    </source>
</evidence>
<dbReference type="GO" id="GO:0015293">
    <property type="term" value="F:symporter activity"/>
    <property type="evidence" value="ECO:0007669"/>
    <property type="project" value="UniProtKB-UniRule"/>
</dbReference>
<keyword evidence="4" id="KW-1133">Transmembrane helix</keyword>
<dbReference type="PRINTS" id="PR00173">
    <property type="entry name" value="EDTRNSPORT"/>
</dbReference>
<accession>A0ABD2GGY1</accession>
<dbReference type="PANTHER" id="PTHR11958">
    <property type="entry name" value="SODIUM/DICARBOXYLATE SYMPORTER-RELATED"/>
    <property type="match status" value="1"/>
</dbReference>
<comment type="subcellular location">
    <subcellularLocation>
        <location evidence="1 6">Membrane</location>
        <topology evidence="1 6">Multi-pass membrane protein</topology>
    </subcellularLocation>
</comment>
<keyword evidence="3" id="KW-0812">Transmembrane</keyword>
<dbReference type="PANTHER" id="PTHR11958:SF63">
    <property type="entry name" value="AMINO ACID TRANSPORTER"/>
    <property type="match status" value="1"/>
</dbReference>